<protein>
    <submittedName>
        <fullName evidence="10">ATP-binding cassette domain-containing protein</fullName>
    </submittedName>
</protein>
<keyword evidence="2 7" id="KW-0812">Transmembrane</keyword>
<dbReference type="Pfam" id="PF00005">
    <property type="entry name" value="ABC_tran"/>
    <property type="match status" value="1"/>
</dbReference>
<evidence type="ECO:0000256" key="3">
    <source>
        <dbReference type="ARBA" id="ARBA00022741"/>
    </source>
</evidence>
<dbReference type="InterPro" id="IPR036640">
    <property type="entry name" value="ABC1_TM_sf"/>
</dbReference>
<evidence type="ECO:0000256" key="7">
    <source>
        <dbReference type="SAM" id="Phobius"/>
    </source>
</evidence>
<dbReference type="GO" id="GO:0140359">
    <property type="term" value="F:ABC-type transporter activity"/>
    <property type="evidence" value="ECO:0007669"/>
    <property type="project" value="InterPro"/>
</dbReference>
<dbReference type="RefSeq" id="WP_186276810.1">
    <property type="nucleotide sequence ID" value="NZ_CP046883.1"/>
</dbReference>
<evidence type="ECO:0000256" key="6">
    <source>
        <dbReference type="ARBA" id="ARBA00023136"/>
    </source>
</evidence>
<evidence type="ECO:0000313" key="11">
    <source>
        <dbReference type="Proteomes" id="UP000515275"/>
    </source>
</evidence>
<dbReference type="InterPro" id="IPR039421">
    <property type="entry name" value="Type_1_exporter"/>
</dbReference>
<dbReference type="SUPFAM" id="SSF90123">
    <property type="entry name" value="ABC transporter transmembrane region"/>
    <property type="match status" value="1"/>
</dbReference>
<reference evidence="10 11" key="1">
    <citation type="submission" date="2019-12" db="EMBL/GenBank/DDBJ databases">
        <title>Corynebacterium sp. nov., isolated from feces of the Anser Albifrons in China.</title>
        <authorList>
            <person name="Liu Q."/>
        </authorList>
    </citation>
    <scope>NUCLEOTIDE SEQUENCE [LARGE SCALE GENOMIC DNA]</scope>
    <source>
        <strain evidence="10 11">23H37-10</strain>
    </source>
</reference>
<keyword evidence="11" id="KW-1185">Reference proteome</keyword>
<feature type="domain" description="ABC transmembrane type-1" evidence="9">
    <location>
        <begin position="18"/>
        <end position="299"/>
    </location>
</feature>
<evidence type="ECO:0000256" key="2">
    <source>
        <dbReference type="ARBA" id="ARBA00022692"/>
    </source>
</evidence>
<comment type="subcellular location">
    <subcellularLocation>
        <location evidence="1">Cell membrane</location>
        <topology evidence="1">Multi-pass membrane protein</topology>
    </subcellularLocation>
</comment>
<dbReference type="InterPro" id="IPR017871">
    <property type="entry name" value="ABC_transporter-like_CS"/>
</dbReference>
<dbReference type="PROSITE" id="PS50893">
    <property type="entry name" value="ABC_TRANSPORTER_2"/>
    <property type="match status" value="1"/>
</dbReference>
<dbReference type="Gene3D" id="1.20.1560.10">
    <property type="entry name" value="ABC transporter type 1, transmembrane domain"/>
    <property type="match status" value="1"/>
</dbReference>
<dbReference type="Gene3D" id="3.40.50.300">
    <property type="entry name" value="P-loop containing nucleotide triphosphate hydrolases"/>
    <property type="match status" value="1"/>
</dbReference>
<dbReference type="PANTHER" id="PTHR24221:SF646">
    <property type="entry name" value="HAEMOLYSIN SECRETION ATP-BINDING PROTEIN"/>
    <property type="match status" value="1"/>
</dbReference>
<dbReference type="InterPro" id="IPR003439">
    <property type="entry name" value="ABC_transporter-like_ATP-bd"/>
</dbReference>
<name>A0A7G7YPZ8_9CORY</name>
<dbReference type="Proteomes" id="UP000515275">
    <property type="component" value="Chromosome"/>
</dbReference>
<evidence type="ECO:0000259" key="9">
    <source>
        <dbReference type="PROSITE" id="PS50929"/>
    </source>
</evidence>
<dbReference type="GO" id="GO:0005524">
    <property type="term" value="F:ATP binding"/>
    <property type="evidence" value="ECO:0007669"/>
    <property type="project" value="UniProtKB-KW"/>
</dbReference>
<feature type="domain" description="ABC transporter" evidence="8">
    <location>
        <begin position="335"/>
        <end position="555"/>
    </location>
</feature>
<sequence>MINRRLLSLAGHVWWPIAGCALMSYIVTGTWIAQAVLVAHGMNALVDNDRSRLLLCLGAAAGVVLLRAGFMIARQALTVALGMRARRHLRGMLVKKVADLGPAFMSGQRAGVVRSTLIEGVDGLDPYYSGYLPQLLVTATVPPVLLIWMANLSPWSALAVAVCIIIAFVVPQRFDSKLLDAGRQRWAAYADLSADYLESMQQMETLRSLGATQRRQLALDGRTWGLYRSTMSSLKISLVSTGFIALGTQAGVALAAVLAVERFGADPGMASTLFLVLMLAAECFRPVQELAKAWHAGYLGITAADGLDAILRPVPPVPDEGHKEMRWTDVAPPTIAVTSVSYIYPGADSPAVQLDDLIVHSGEAVALVGPSGCGKTTIQRLITRTLDPTTGTVTFDGTDLRDIPLARVRETVGVVSQDCFLFSGTVARNIALGTPEGEDIDEVRVRRAAKDAGLPLDLLDVELSDNGSRLSGGQRQRVAVARALYRGTPVLIFDEATSHLDESTARHISHTIAGLRGSHTIVVVTHGTAELAAVDRVIDLAALNTASLNAAVTEV</sequence>
<organism evidence="10 11">
    <name type="scientific">Corynebacterium anserum</name>
    <dbReference type="NCBI Taxonomy" id="2684406"/>
    <lineage>
        <taxon>Bacteria</taxon>
        <taxon>Bacillati</taxon>
        <taxon>Actinomycetota</taxon>
        <taxon>Actinomycetes</taxon>
        <taxon>Mycobacteriales</taxon>
        <taxon>Corynebacteriaceae</taxon>
        <taxon>Corynebacterium</taxon>
    </lineage>
</organism>
<dbReference type="SMART" id="SM00382">
    <property type="entry name" value="AAA"/>
    <property type="match status" value="1"/>
</dbReference>
<keyword evidence="5 7" id="KW-1133">Transmembrane helix</keyword>
<keyword evidence="4 10" id="KW-0067">ATP-binding</keyword>
<dbReference type="PROSITE" id="PS00211">
    <property type="entry name" value="ABC_TRANSPORTER_1"/>
    <property type="match status" value="1"/>
</dbReference>
<evidence type="ECO:0000259" key="8">
    <source>
        <dbReference type="PROSITE" id="PS50893"/>
    </source>
</evidence>
<dbReference type="GO" id="GO:0034040">
    <property type="term" value="F:ATPase-coupled lipid transmembrane transporter activity"/>
    <property type="evidence" value="ECO:0007669"/>
    <property type="project" value="TreeGrafter"/>
</dbReference>
<evidence type="ECO:0000313" key="10">
    <source>
        <dbReference type="EMBL" id="QNH96568.1"/>
    </source>
</evidence>
<dbReference type="InterPro" id="IPR003593">
    <property type="entry name" value="AAA+_ATPase"/>
</dbReference>
<evidence type="ECO:0000256" key="4">
    <source>
        <dbReference type="ARBA" id="ARBA00022840"/>
    </source>
</evidence>
<keyword evidence="6 7" id="KW-0472">Membrane</keyword>
<proteinExistence type="predicted"/>
<feature type="transmembrane region" description="Helical" evidence="7">
    <location>
        <begin position="236"/>
        <end position="259"/>
    </location>
</feature>
<dbReference type="InterPro" id="IPR011527">
    <property type="entry name" value="ABC1_TM_dom"/>
</dbReference>
<dbReference type="KEGG" id="cans:GP473_07760"/>
<dbReference type="GO" id="GO:0016887">
    <property type="term" value="F:ATP hydrolysis activity"/>
    <property type="evidence" value="ECO:0007669"/>
    <property type="project" value="InterPro"/>
</dbReference>
<dbReference type="EMBL" id="CP046883">
    <property type="protein sequence ID" value="QNH96568.1"/>
    <property type="molecule type" value="Genomic_DNA"/>
</dbReference>
<dbReference type="GO" id="GO:0005886">
    <property type="term" value="C:plasma membrane"/>
    <property type="evidence" value="ECO:0007669"/>
    <property type="project" value="UniProtKB-SubCell"/>
</dbReference>
<dbReference type="PANTHER" id="PTHR24221">
    <property type="entry name" value="ATP-BINDING CASSETTE SUB-FAMILY B"/>
    <property type="match status" value="1"/>
</dbReference>
<gene>
    <name evidence="10" type="ORF">GP473_07760</name>
</gene>
<feature type="transmembrane region" description="Helical" evidence="7">
    <location>
        <begin position="13"/>
        <end position="41"/>
    </location>
</feature>
<dbReference type="PROSITE" id="PS50929">
    <property type="entry name" value="ABC_TM1F"/>
    <property type="match status" value="1"/>
</dbReference>
<dbReference type="Pfam" id="PF00664">
    <property type="entry name" value="ABC_membrane"/>
    <property type="match status" value="1"/>
</dbReference>
<keyword evidence="3" id="KW-0547">Nucleotide-binding</keyword>
<accession>A0A7G7YPZ8</accession>
<evidence type="ECO:0000256" key="1">
    <source>
        <dbReference type="ARBA" id="ARBA00004651"/>
    </source>
</evidence>
<dbReference type="SUPFAM" id="SSF52540">
    <property type="entry name" value="P-loop containing nucleoside triphosphate hydrolases"/>
    <property type="match status" value="1"/>
</dbReference>
<feature type="transmembrane region" description="Helical" evidence="7">
    <location>
        <begin position="53"/>
        <end position="73"/>
    </location>
</feature>
<dbReference type="InterPro" id="IPR027417">
    <property type="entry name" value="P-loop_NTPase"/>
</dbReference>
<dbReference type="AlphaFoldDB" id="A0A7G7YPZ8"/>
<evidence type="ECO:0000256" key="5">
    <source>
        <dbReference type="ARBA" id="ARBA00022989"/>
    </source>
</evidence>
<feature type="transmembrane region" description="Helical" evidence="7">
    <location>
        <begin position="145"/>
        <end position="170"/>
    </location>
</feature>